<evidence type="ECO:0000313" key="3">
    <source>
        <dbReference type="EMBL" id="GAA0714923.1"/>
    </source>
</evidence>
<dbReference type="InterPro" id="IPR007167">
    <property type="entry name" value="Fe-transptr_FeoA-like"/>
</dbReference>
<dbReference type="Gene3D" id="2.30.30.90">
    <property type="match status" value="1"/>
</dbReference>
<dbReference type="PANTHER" id="PTHR42954:SF2">
    <property type="entry name" value="FE(2+) TRANSPORT PROTEIN A"/>
    <property type="match status" value="1"/>
</dbReference>
<accession>A0ABN1IIV5</accession>
<dbReference type="EMBL" id="BAAAEU010000008">
    <property type="protein sequence ID" value="GAA0714923.1"/>
    <property type="molecule type" value="Genomic_DNA"/>
</dbReference>
<dbReference type="InterPro" id="IPR052713">
    <property type="entry name" value="FeoA"/>
</dbReference>
<dbReference type="InterPro" id="IPR008988">
    <property type="entry name" value="Transcriptional_repressor_C"/>
</dbReference>
<dbReference type="SUPFAM" id="SSF50037">
    <property type="entry name" value="C-terminal domain of transcriptional repressors"/>
    <property type="match status" value="1"/>
</dbReference>
<organism evidence="3 4">
    <name type="scientific">Dokdonella soli</name>
    <dbReference type="NCBI Taxonomy" id="529810"/>
    <lineage>
        <taxon>Bacteria</taxon>
        <taxon>Pseudomonadati</taxon>
        <taxon>Pseudomonadota</taxon>
        <taxon>Gammaproteobacteria</taxon>
        <taxon>Lysobacterales</taxon>
        <taxon>Rhodanobacteraceae</taxon>
        <taxon>Dokdonella</taxon>
    </lineage>
</organism>
<evidence type="ECO:0000313" key="4">
    <source>
        <dbReference type="Proteomes" id="UP001501523"/>
    </source>
</evidence>
<protein>
    <submittedName>
        <fullName evidence="3">FeoA family protein</fullName>
    </submittedName>
</protein>
<keyword evidence="4" id="KW-1185">Reference proteome</keyword>
<dbReference type="PANTHER" id="PTHR42954">
    <property type="entry name" value="FE(2+) TRANSPORT PROTEIN A"/>
    <property type="match status" value="1"/>
</dbReference>
<proteinExistence type="predicted"/>
<comment type="caution">
    <text evidence="3">The sequence shown here is derived from an EMBL/GenBank/DDBJ whole genome shotgun (WGS) entry which is preliminary data.</text>
</comment>
<reference evidence="3 4" key="1">
    <citation type="journal article" date="2019" name="Int. J. Syst. Evol. Microbiol.">
        <title>The Global Catalogue of Microorganisms (GCM) 10K type strain sequencing project: providing services to taxonomists for standard genome sequencing and annotation.</title>
        <authorList>
            <consortium name="The Broad Institute Genomics Platform"/>
            <consortium name="The Broad Institute Genome Sequencing Center for Infectious Disease"/>
            <person name="Wu L."/>
            <person name="Ma J."/>
        </authorList>
    </citation>
    <scope>NUCLEOTIDE SEQUENCE [LARGE SCALE GENOMIC DNA]</scope>
    <source>
        <strain evidence="3 4">JCM 15421</strain>
    </source>
</reference>
<dbReference type="SMART" id="SM00899">
    <property type="entry name" value="FeoA"/>
    <property type="match status" value="1"/>
</dbReference>
<dbReference type="InterPro" id="IPR038157">
    <property type="entry name" value="FeoA_core_dom"/>
</dbReference>
<dbReference type="Proteomes" id="UP001501523">
    <property type="component" value="Unassembled WGS sequence"/>
</dbReference>
<sequence length="81" mass="8769">MRLSELNKGASAVVREVEDTHAADPIARRLRELGFVSGEPVRVVACGPLGGDPLLVQIGYTRFALRRSEAARVRLIVEDAA</sequence>
<name>A0ABN1IIV5_9GAMM</name>
<dbReference type="RefSeq" id="WP_343790353.1">
    <property type="nucleotide sequence ID" value="NZ_BAAAEU010000008.1"/>
</dbReference>
<evidence type="ECO:0000256" key="1">
    <source>
        <dbReference type="ARBA" id="ARBA00023004"/>
    </source>
</evidence>
<feature type="domain" description="Ferrous iron transporter FeoA-like" evidence="2">
    <location>
        <begin position="1"/>
        <end position="77"/>
    </location>
</feature>
<gene>
    <name evidence="3" type="ORF">GCM10009105_19900</name>
</gene>
<dbReference type="Pfam" id="PF04023">
    <property type="entry name" value="FeoA"/>
    <property type="match status" value="1"/>
</dbReference>
<keyword evidence="1" id="KW-0408">Iron</keyword>
<evidence type="ECO:0000259" key="2">
    <source>
        <dbReference type="SMART" id="SM00899"/>
    </source>
</evidence>